<dbReference type="PANTHER" id="PTHR44757:SF2">
    <property type="entry name" value="BIOFILM ARCHITECTURE MAINTENANCE PROTEIN MBAA"/>
    <property type="match status" value="1"/>
</dbReference>
<dbReference type="PROSITE" id="PS50887">
    <property type="entry name" value="GGDEF"/>
    <property type="match status" value="1"/>
</dbReference>
<dbReference type="Gene3D" id="3.20.20.450">
    <property type="entry name" value="EAL domain"/>
    <property type="match status" value="1"/>
</dbReference>
<name>D9R0J6_LACSW</name>
<dbReference type="PANTHER" id="PTHR44757">
    <property type="entry name" value="DIGUANYLATE CYCLASE DGCP"/>
    <property type="match status" value="1"/>
</dbReference>
<protein>
    <submittedName>
        <fullName evidence="11">Diguanylate cyclase/phosphodiesterase with PAS/PAC sensor(S)</fullName>
    </submittedName>
</protein>
<dbReference type="InterPro" id="IPR013655">
    <property type="entry name" value="PAS_fold_3"/>
</dbReference>
<keyword evidence="4 6" id="KW-0472">Membrane</keyword>
<gene>
    <name evidence="11" type="ordered locus">Closa_3915</name>
</gene>
<evidence type="ECO:0000256" key="3">
    <source>
        <dbReference type="ARBA" id="ARBA00022989"/>
    </source>
</evidence>
<dbReference type="AlphaFoldDB" id="D9R0J6"/>
<dbReference type="SMART" id="SM00052">
    <property type="entry name" value="EAL"/>
    <property type="match status" value="1"/>
</dbReference>
<dbReference type="PROSITE" id="PS50883">
    <property type="entry name" value="EAL"/>
    <property type="match status" value="1"/>
</dbReference>
<keyword evidence="2 6" id="KW-0812">Transmembrane</keyword>
<reference evidence="11" key="1">
    <citation type="submission" date="2010-07" db="EMBL/GenBank/DDBJ databases">
        <title>Complete sequence of Clostridium saccharolyticum WM1.</title>
        <authorList>
            <consortium name="US DOE Joint Genome Institute"/>
            <person name="Lucas S."/>
            <person name="Copeland A."/>
            <person name="Lapidus A."/>
            <person name="Cheng J.-F."/>
            <person name="Bruce D."/>
            <person name="Goodwin L."/>
            <person name="Pitluck S."/>
            <person name="Chertkov O."/>
            <person name="Detter J.C."/>
            <person name="Han C."/>
            <person name="Tapia R."/>
            <person name="Land M."/>
            <person name="Hauser L."/>
            <person name="Chang Y.-J."/>
            <person name="Jeffries C."/>
            <person name="Kyrpides N."/>
            <person name="Ivanova N."/>
            <person name="Mikhailova N."/>
            <person name="Mouttaki H."/>
            <person name="Lin L."/>
            <person name="Zhou J."/>
            <person name="Hemme C.L."/>
            <person name="Woyke T."/>
        </authorList>
    </citation>
    <scope>NUCLEOTIDE SEQUENCE [LARGE SCALE GENOMIC DNA]</scope>
    <source>
        <strain evidence="11">WM1</strain>
    </source>
</reference>
<evidence type="ECO:0000256" key="2">
    <source>
        <dbReference type="ARBA" id="ARBA00022692"/>
    </source>
</evidence>
<evidence type="ECO:0000259" key="9">
    <source>
        <dbReference type="PROSITE" id="PS50883"/>
    </source>
</evidence>
<dbReference type="CDD" id="cd01949">
    <property type="entry name" value="GGDEF"/>
    <property type="match status" value="1"/>
</dbReference>
<dbReference type="InterPro" id="IPR000160">
    <property type="entry name" value="GGDEF_dom"/>
</dbReference>
<evidence type="ECO:0000313" key="11">
    <source>
        <dbReference type="EMBL" id="ADL06429.1"/>
    </source>
</evidence>
<dbReference type="InterPro" id="IPR035965">
    <property type="entry name" value="PAS-like_dom_sf"/>
</dbReference>
<feature type="transmembrane region" description="Helical" evidence="6">
    <location>
        <begin position="6"/>
        <end position="28"/>
    </location>
</feature>
<dbReference type="GO" id="GO:0003824">
    <property type="term" value="F:catalytic activity"/>
    <property type="evidence" value="ECO:0007669"/>
    <property type="project" value="UniProtKB-ARBA"/>
</dbReference>
<dbReference type="SUPFAM" id="SSF55785">
    <property type="entry name" value="PYP-like sensor domain (PAS domain)"/>
    <property type="match status" value="1"/>
</dbReference>
<dbReference type="PROSITE" id="PS50839">
    <property type="entry name" value="CHASE"/>
    <property type="match status" value="1"/>
</dbReference>
<keyword evidence="12" id="KW-1185">Reference proteome</keyword>
<accession>D9R0J6</accession>
<dbReference type="InterPro" id="IPR000700">
    <property type="entry name" value="PAS-assoc_C"/>
</dbReference>
<dbReference type="InterPro" id="IPR042240">
    <property type="entry name" value="CHASE_sf"/>
</dbReference>
<dbReference type="InterPro" id="IPR001633">
    <property type="entry name" value="EAL_dom"/>
</dbReference>
<keyword evidence="5" id="KW-0175">Coiled coil</keyword>
<dbReference type="HOGENOM" id="CLU_000445_70_44_9"/>
<evidence type="ECO:0000256" key="5">
    <source>
        <dbReference type="SAM" id="Coils"/>
    </source>
</evidence>
<feature type="domain" description="PAC" evidence="7">
    <location>
        <begin position="365"/>
        <end position="417"/>
    </location>
</feature>
<dbReference type="eggNOG" id="COG5001">
    <property type="taxonomic scope" value="Bacteria"/>
</dbReference>
<comment type="subcellular location">
    <subcellularLocation>
        <location evidence="1">Membrane</location>
    </subcellularLocation>
</comment>
<feature type="domain" description="EAL" evidence="9">
    <location>
        <begin position="591"/>
        <end position="845"/>
    </location>
</feature>
<dbReference type="SMART" id="SM00267">
    <property type="entry name" value="GGDEF"/>
    <property type="match status" value="1"/>
</dbReference>
<dbReference type="SMART" id="SM01079">
    <property type="entry name" value="CHASE"/>
    <property type="match status" value="1"/>
</dbReference>
<dbReference type="InterPro" id="IPR006189">
    <property type="entry name" value="CHASE_dom"/>
</dbReference>
<feature type="transmembrane region" description="Helical" evidence="6">
    <location>
        <begin position="241"/>
        <end position="265"/>
    </location>
</feature>
<dbReference type="Gene3D" id="3.30.70.270">
    <property type="match status" value="1"/>
</dbReference>
<evidence type="ECO:0000259" key="10">
    <source>
        <dbReference type="PROSITE" id="PS50887"/>
    </source>
</evidence>
<evidence type="ECO:0000256" key="6">
    <source>
        <dbReference type="SAM" id="Phobius"/>
    </source>
</evidence>
<dbReference type="Pfam" id="PF00563">
    <property type="entry name" value="EAL"/>
    <property type="match status" value="1"/>
</dbReference>
<dbReference type="InterPro" id="IPR000014">
    <property type="entry name" value="PAS"/>
</dbReference>
<dbReference type="STRING" id="610130.Closa_3915"/>
<sequence length="845" mass="96326">MRNKYSRYIAVQTVIMLTIFMTIVFVLLRSQQSENNYLLSSIGQSVSYSLQQHIAITEGVLTSLAYNYEIDDHIDQRKFNILAGKYMEENPDILYIQHKDKDTVTDMVYPEIFDYTLGVSLKGRPEVEDAIEKAIKNKMTTVNDPFILKGTKDLLGLVIRYPLYKDGEFDGFFVVVFNFNAYMDKVIKEAVPNSYHISIYNKKGGLIWGESPWKDRDSFHVKVPVMDTYWTMKLSKEESSINANGALIGFISLLVLFLMGILIYMQMGLFKKDENLQHLASLHKELERLKESYTLALDSANDALWEWNLITDEIITSDKWIDITGNALEGHGISGILQKETIHQEDYPAVRAAFDACLKGETREFNQEYRIRNRDDTYTWVLNRGKVYFDGEGLPGKVAGAVSNIEERKQRESKIEYMAFYDTLTGLPNKMNFMSTLEETLGSIENSLCRDSILMIDLDNFKIHNDLLGLDFCDQLLQQVGDRLTGILGQKNMVARFGGDEFLILIRDCKDMSEVKKLCQNILSIFGAPFVLMEKSVYLSVSIGVVHCMEAGQTANDVLRNADTALNKAKESGKNQYCIYDAQMHDEIIRKSNVELCIREALAKDDLLIYYQPQQDLFRNKIRGVEALARLHSKELGMISPFEFISVAEYTGLIIPLGSWILKNACKQGKAWIDSGCKFGKLSVNISVHQLRNENFYDLLKEVLNETQFPVNQLELEITESVLLEFSQNNIEILKKLRSLGVSIALDDFGTGYSSLNYLTVLPIDILKIDKSFLGRALESETEHQVIKSITELAHGLSLKVVSEGVETAEQKQILKDMGCDYIQGYYFAKPGDAKSVEKWFRREQ</sequence>
<dbReference type="EMBL" id="CP002109">
    <property type="protein sequence ID" value="ADL06429.1"/>
    <property type="molecule type" value="Genomic_DNA"/>
</dbReference>
<evidence type="ECO:0000313" key="12">
    <source>
        <dbReference type="Proteomes" id="UP000001662"/>
    </source>
</evidence>
<keyword evidence="3 6" id="KW-1133">Transmembrane helix</keyword>
<dbReference type="RefSeq" id="WP_013274482.1">
    <property type="nucleotide sequence ID" value="NC_014376.1"/>
</dbReference>
<dbReference type="SUPFAM" id="SSF55073">
    <property type="entry name" value="Nucleotide cyclase"/>
    <property type="match status" value="1"/>
</dbReference>
<evidence type="ECO:0000259" key="8">
    <source>
        <dbReference type="PROSITE" id="PS50839"/>
    </source>
</evidence>
<dbReference type="OrthoDB" id="9805474at2"/>
<dbReference type="Pfam" id="PF08447">
    <property type="entry name" value="PAS_3"/>
    <property type="match status" value="1"/>
</dbReference>
<dbReference type="KEGG" id="csh:Closa_3915"/>
<feature type="coiled-coil region" evidence="5">
    <location>
        <begin position="272"/>
        <end position="303"/>
    </location>
</feature>
<feature type="domain" description="GGDEF" evidence="10">
    <location>
        <begin position="449"/>
        <end position="582"/>
    </location>
</feature>
<dbReference type="InterPro" id="IPR052155">
    <property type="entry name" value="Biofilm_reg_signaling"/>
</dbReference>
<dbReference type="Proteomes" id="UP000001662">
    <property type="component" value="Chromosome"/>
</dbReference>
<evidence type="ECO:0000256" key="4">
    <source>
        <dbReference type="ARBA" id="ARBA00023136"/>
    </source>
</evidence>
<dbReference type="InterPro" id="IPR035919">
    <property type="entry name" value="EAL_sf"/>
</dbReference>
<dbReference type="PROSITE" id="PS50113">
    <property type="entry name" value="PAC"/>
    <property type="match status" value="1"/>
</dbReference>
<feature type="domain" description="CHASE" evidence="8">
    <location>
        <begin position="107"/>
        <end position="186"/>
    </location>
</feature>
<dbReference type="PaxDb" id="610130-Closa_3915"/>
<dbReference type="Gene3D" id="3.30.450.350">
    <property type="entry name" value="CHASE domain"/>
    <property type="match status" value="1"/>
</dbReference>
<dbReference type="NCBIfam" id="TIGR00254">
    <property type="entry name" value="GGDEF"/>
    <property type="match status" value="1"/>
</dbReference>
<dbReference type="GO" id="GO:0007165">
    <property type="term" value="P:signal transduction"/>
    <property type="evidence" value="ECO:0007669"/>
    <property type="project" value="UniProtKB-ARBA"/>
</dbReference>
<organism evidence="11 12">
    <name type="scientific">Lacrimispora saccharolytica (strain ATCC 35040 / DSM 2544 / NRCC 2533 / WM1)</name>
    <name type="common">Clostridium saccharolyticum</name>
    <dbReference type="NCBI Taxonomy" id="610130"/>
    <lineage>
        <taxon>Bacteria</taxon>
        <taxon>Bacillati</taxon>
        <taxon>Bacillota</taxon>
        <taxon>Clostridia</taxon>
        <taxon>Lachnospirales</taxon>
        <taxon>Lachnospiraceae</taxon>
        <taxon>Lacrimispora</taxon>
    </lineage>
</organism>
<dbReference type="CDD" id="cd00130">
    <property type="entry name" value="PAS"/>
    <property type="match status" value="1"/>
</dbReference>
<dbReference type="SUPFAM" id="SSF141868">
    <property type="entry name" value="EAL domain-like"/>
    <property type="match status" value="1"/>
</dbReference>
<dbReference type="Pfam" id="PF00990">
    <property type="entry name" value="GGDEF"/>
    <property type="match status" value="1"/>
</dbReference>
<proteinExistence type="predicted"/>
<dbReference type="InterPro" id="IPR029787">
    <property type="entry name" value="Nucleotide_cyclase"/>
</dbReference>
<dbReference type="InterPro" id="IPR043128">
    <property type="entry name" value="Rev_trsase/Diguanyl_cyclase"/>
</dbReference>
<evidence type="ECO:0000256" key="1">
    <source>
        <dbReference type="ARBA" id="ARBA00004370"/>
    </source>
</evidence>
<dbReference type="GO" id="GO:0016020">
    <property type="term" value="C:membrane"/>
    <property type="evidence" value="ECO:0007669"/>
    <property type="project" value="UniProtKB-SubCell"/>
</dbReference>
<dbReference type="Gene3D" id="3.30.450.20">
    <property type="entry name" value="PAS domain"/>
    <property type="match status" value="1"/>
</dbReference>
<dbReference type="CDD" id="cd01948">
    <property type="entry name" value="EAL"/>
    <property type="match status" value="1"/>
</dbReference>
<evidence type="ECO:0000259" key="7">
    <source>
        <dbReference type="PROSITE" id="PS50113"/>
    </source>
</evidence>